<keyword evidence="4 8" id="KW-0067">ATP-binding</keyword>
<evidence type="ECO:0000259" key="7">
    <source>
        <dbReference type="PROSITE" id="PS50893"/>
    </source>
</evidence>
<protein>
    <recommendedName>
        <fullName evidence="5">ABC-type polar-amino-acid transporter</fullName>
        <ecNumber evidence="5">7.4.2.1</ecNumber>
    </recommendedName>
</protein>
<dbReference type="InterPro" id="IPR027417">
    <property type="entry name" value="P-loop_NTPase"/>
</dbReference>
<dbReference type="GO" id="GO:0016887">
    <property type="term" value="F:ATP hydrolysis activity"/>
    <property type="evidence" value="ECO:0007669"/>
    <property type="project" value="InterPro"/>
</dbReference>
<reference evidence="9" key="1">
    <citation type="submission" date="2016-11" db="EMBL/GenBank/DDBJ databases">
        <authorList>
            <person name="Varghese N."/>
            <person name="Submissions S."/>
        </authorList>
    </citation>
    <scope>NUCLEOTIDE SEQUENCE [LARGE SCALE GENOMIC DNA]</scope>
    <source>
        <strain evidence="9">DSM 8595</strain>
    </source>
</reference>
<sequence length="271" mass="29535">MSEQTTTPAGDDESVAVSQTPMVLAEHVSKSFGSNEVLKDISLEVRRGEVLCLVGPSGSGKSTFLRCINHLEQVSSGRLSVDGSVVGYREVGDKLYEMHPKDAAKQRRDIGMVFQRFNLFPHMTALENVMEAPTQVKGVSRSKAKARAHELLARVGLAERADYYPAHLSGGQQQRVAIARALAMDPKLMLFDEPTSALDPELVGEVLDVMKELAKTGMTMIVVTHEMGFAREVADTLVFMDGGVVVETGDPREVLANPQHARTQAFLSKVL</sequence>
<dbReference type="Pfam" id="PF00005">
    <property type="entry name" value="ABC_tran"/>
    <property type="match status" value="1"/>
</dbReference>
<dbReference type="GO" id="GO:0015426">
    <property type="term" value="F:ATPase-coupled polar amino acid-transporter activity"/>
    <property type="evidence" value="ECO:0007669"/>
    <property type="project" value="UniProtKB-EC"/>
</dbReference>
<dbReference type="InterPro" id="IPR003593">
    <property type="entry name" value="AAA+_ATPase"/>
</dbReference>
<evidence type="ECO:0000256" key="2">
    <source>
        <dbReference type="ARBA" id="ARBA00022448"/>
    </source>
</evidence>
<dbReference type="CDD" id="cd03262">
    <property type="entry name" value="ABC_HisP_GlnQ"/>
    <property type="match status" value="1"/>
</dbReference>
<evidence type="ECO:0000256" key="4">
    <source>
        <dbReference type="ARBA" id="ARBA00022840"/>
    </source>
</evidence>
<dbReference type="InterPro" id="IPR017871">
    <property type="entry name" value="ABC_transporter-like_CS"/>
</dbReference>
<comment type="similarity">
    <text evidence="1">Belongs to the ABC transporter superfamily.</text>
</comment>
<dbReference type="PANTHER" id="PTHR43166:SF4">
    <property type="entry name" value="PHOSPHONATES IMPORT ATP-BINDING PROTEIN PHNC"/>
    <property type="match status" value="1"/>
</dbReference>
<dbReference type="STRING" id="232089.SAMN05443544_3529"/>
<dbReference type="Proteomes" id="UP000184699">
    <property type="component" value="Unassembled WGS sequence"/>
</dbReference>
<feature type="domain" description="ABC transporter" evidence="7">
    <location>
        <begin position="23"/>
        <end position="267"/>
    </location>
</feature>
<dbReference type="SUPFAM" id="SSF52540">
    <property type="entry name" value="P-loop containing nucleoside triphosphate hydrolases"/>
    <property type="match status" value="1"/>
</dbReference>
<evidence type="ECO:0000256" key="6">
    <source>
        <dbReference type="ARBA" id="ARBA00047624"/>
    </source>
</evidence>
<evidence type="ECO:0000313" key="8">
    <source>
        <dbReference type="EMBL" id="SIO25375.1"/>
    </source>
</evidence>
<evidence type="ECO:0000313" key="9">
    <source>
        <dbReference type="Proteomes" id="UP000184699"/>
    </source>
</evidence>
<dbReference type="InterPro" id="IPR050086">
    <property type="entry name" value="MetN_ABC_transporter-like"/>
</dbReference>
<dbReference type="EMBL" id="FSRJ01000005">
    <property type="protein sequence ID" value="SIO25375.1"/>
    <property type="molecule type" value="Genomic_DNA"/>
</dbReference>
<comment type="catalytic activity">
    <reaction evidence="6">
        <text>a polar amino acid(out) + ATP + H2O = a polar amino acid(in) + ADP + phosphate + H(+)</text>
        <dbReference type="Rhea" id="RHEA:14673"/>
        <dbReference type="ChEBI" id="CHEBI:15377"/>
        <dbReference type="ChEBI" id="CHEBI:15378"/>
        <dbReference type="ChEBI" id="CHEBI:30616"/>
        <dbReference type="ChEBI" id="CHEBI:43474"/>
        <dbReference type="ChEBI" id="CHEBI:62031"/>
        <dbReference type="ChEBI" id="CHEBI:456216"/>
        <dbReference type="EC" id="7.4.2.1"/>
    </reaction>
    <physiologicalReaction direction="left-to-right" evidence="6">
        <dbReference type="Rhea" id="RHEA:14674"/>
    </physiologicalReaction>
</comment>
<accession>A0A1N6I0F5</accession>
<dbReference type="PANTHER" id="PTHR43166">
    <property type="entry name" value="AMINO ACID IMPORT ATP-BINDING PROTEIN"/>
    <property type="match status" value="1"/>
</dbReference>
<dbReference type="AlphaFoldDB" id="A0A1N6I0F5"/>
<evidence type="ECO:0000256" key="1">
    <source>
        <dbReference type="ARBA" id="ARBA00005417"/>
    </source>
</evidence>
<dbReference type="EC" id="7.4.2.1" evidence="5"/>
<dbReference type="SMART" id="SM00382">
    <property type="entry name" value="AAA"/>
    <property type="match status" value="1"/>
</dbReference>
<gene>
    <name evidence="8" type="ORF">SAMN05443544_3529</name>
</gene>
<dbReference type="InterPro" id="IPR003439">
    <property type="entry name" value="ABC_transporter-like_ATP-bd"/>
</dbReference>
<dbReference type="InterPro" id="IPR030679">
    <property type="entry name" value="ABC_ATPase_HisP-typ"/>
</dbReference>
<name>A0A1N6I0F5_9MICO</name>
<dbReference type="PROSITE" id="PS50893">
    <property type="entry name" value="ABC_TRANSPORTER_2"/>
    <property type="match status" value="1"/>
</dbReference>
<organism evidence="8 9">
    <name type="scientific">Agromyces cerinus subsp. cerinus</name>
    <dbReference type="NCBI Taxonomy" id="232089"/>
    <lineage>
        <taxon>Bacteria</taxon>
        <taxon>Bacillati</taxon>
        <taxon>Actinomycetota</taxon>
        <taxon>Actinomycetes</taxon>
        <taxon>Micrococcales</taxon>
        <taxon>Microbacteriaceae</taxon>
        <taxon>Agromyces</taxon>
    </lineage>
</organism>
<dbReference type="GO" id="GO:0005524">
    <property type="term" value="F:ATP binding"/>
    <property type="evidence" value="ECO:0007669"/>
    <property type="project" value="UniProtKB-KW"/>
</dbReference>
<keyword evidence="9" id="KW-1185">Reference proteome</keyword>
<keyword evidence="2" id="KW-0813">Transport</keyword>
<evidence type="ECO:0000256" key="3">
    <source>
        <dbReference type="ARBA" id="ARBA00022741"/>
    </source>
</evidence>
<dbReference type="PIRSF" id="PIRSF039085">
    <property type="entry name" value="ABC_ATPase_HisP"/>
    <property type="match status" value="1"/>
</dbReference>
<keyword evidence="3" id="KW-0547">Nucleotide-binding</keyword>
<proteinExistence type="inferred from homology"/>
<dbReference type="Gene3D" id="3.40.50.300">
    <property type="entry name" value="P-loop containing nucleotide triphosphate hydrolases"/>
    <property type="match status" value="1"/>
</dbReference>
<dbReference type="FunFam" id="3.40.50.300:FF:000020">
    <property type="entry name" value="Amino acid ABC transporter ATP-binding component"/>
    <property type="match status" value="1"/>
</dbReference>
<dbReference type="PROSITE" id="PS00211">
    <property type="entry name" value="ABC_TRANSPORTER_1"/>
    <property type="match status" value="1"/>
</dbReference>
<evidence type="ECO:0000256" key="5">
    <source>
        <dbReference type="ARBA" id="ARBA00038850"/>
    </source>
</evidence>